<dbReference type="RefSeq" id="WP_252822727.1">
    <property type="nucleotide sequence ID" value="NZ_JAMXQS010000015.1"/>
</dbReference>
<evidence type="ECO:0000313" key="1">
    <source>
        <dbReference type="EMBL" id="MCO6052321.1"/>
    </source>
</evidence>
<evidence type="ECO:0000313" key="2">
    <source>
        <dbReference type="Proteomes" id="UP001205906"/>
    </source>
</evidence>
<protein>
    <recommendedName>
        <fullName evidence="3">Transposase</fullName>
    </recommendedName>
</protein>
<proteinExistence type="predicted"/>
<evidence type="ECO:0008006" key="3">
    <source>
        <dbReference type="Google" id="ProtNLM"/>
    </source>
</evidence>
<sequence>MIIGQTGSPVLLLMQLLEAETPARPVSELVKMIEPLDGMRSNSIRAMSALVSLPTFKPAAFSAEGRKAYQTA</sequence>
<name>A0ABT1CDP8_9HYPH</name>
<dbReference type="Proteomes" id="UP001205906">
    <property type="component" value="Unassembled WGS sequence"/>
</dbReference>
<keyword evidence="2" id="KW-1185">Reference proteome</keyword>
<comment type="caution">
    <text evidence="1">The sequence shown here is derived from an EMBL/GenBank/DDBJ whole genome shotgun (WGS) entry which is preliminary data.</text>
</comment>
<organism evidence="1 2">
    <name type="scientific">Mesorhizobium liriopis</name>
    <dbReference type="NCBI Taxonomy" id="2953882"/>
    <lineage>
        <taxon>Bacteria</taxon>
        <taxon>Pseudomonadati</taxon>
        <taxon>Pseudomonadota</taxon>
        <taxon>Alphaproteobacteria</taxon>
        <taxon>Hyphomicrobiales</taxon>
        <taxon>Phyllobacteriaceae</taxon>
        <taxon>Mesorhizobium</taxon>
    </lineage>
</organism>
<gene>
    <name evidence="1" type="ORF">NGM99_21255</name>
</gene>
<accession>A0ABT1CDP8</accession>
<dbReference type="EMBL" id="JAMXQS010000015">
    <property type="protein sequence ID" value="MCO6052321.1"/>
    <property type="molecule type" value="Genomic_DNA"/>
</dbReference>
<reference evidence="1 2" key="1">
    <citation type="submission" date="2022-06" db="EMBL/GenBank/DDBJ databases">
        <title>Mesorhizobium sp. strain RP14 Genome sequencing and assembly.</title>
        <authorList>
            <person name="Kim I."/>
        </authorList>
    </citation>
    <scope>NUCLEOTIDE SEQUENCE [LARGE SCALE GENOMIC DNA]</scope>
    <source>
        <strain evidence="2">RP14(2022)</strain>
    </source>
</reference>